<keyword evidence="1" id="KW-0732">Signal</keyword>
<dbReference type="EMBL" id="OX597816">
    <property type="protein sequence ID" value="CAI9719436.1"/>
    <property type="molecule type" value="Genomic_DNA"/>
</dbReference>
<proteinExistence type="predicted"/>
<reference evidence="2" key="1">
    <citation type="submission" date="2023-08" db="EMBL/GenBank/DDBJ databases">
        <authorList>
            <person name="Alioto T."/>
            <person name="Alioto T."/>
            <person name="Gomez Garrido J."/>
        </authorList>
    </citation>
    <scope>NUCLEOTIDE SEQUENCE</scope>
</reference>
<dbReference type="Proteomes" id="UP001162480">
    <property type="component" value="Chromosome 3"/>
</dbReference>
<name>A0AA36EYX7_OCTVU</name>
<organism evidence="2 3">
    <name type="scientific">Octopus vulgaris</name>
    <name type="common">Common octopus</name>
    <dbReference type="NCBI Taxonomy" id="6645"/>
    <lineage>
        <taxon>Eukaryota</taxon>
        <taxon>Metazoa</taxon>
        <taxon>Spiralia</taxon>
        <taxon>Lophotrochozoa</taxon>
        <taxon>Mollusca</taxon>
        <taxon>Cephalopoda</taxon>
        <taxon>Coleoidea</taxon>
        <taxon>Octopodiformes</taxon>
        <taxon>Octopoda</taxon>
        <taxon>Incirrata</taxon>
        <taxon>Octopodidae</taxon>
        <taxon>Octopus</taxon>
    </lineage>
</organism>
<feature type="chain" id="PRO_5041371532" evidence="1">
    <location>
        <begin position="22"/>
        <end position="186"/>
    </location>
</feature>
<feature type="signal peptide" evidence="1">
    <location>
        <begin position="1"/>
        <end position="21"/>
    </location>
</feature>
<accession>A0AA36EYX7</accession>
<protein>
    <submittedName>
        <fullName evidence="2">Uncharacterized protein</fullName>
    </submittedName>
</protein>
<evidence type="ECO:0000256" key="1">
    <source>
        <dbReference type="SAM" id="SignalP"/>
    </source>
</evidence>
<evidence type="ECO:0000313" key="3">
    <source>
        <dbReference type="Proteomes" id="UP001162480"/>
    </source>
</evidence>
<keyword evidence="3" id="KW-1185">Reference proteome</keyword>
<sequence>MNSTLSLIFLGIYMMNALTEAGELACRYDCKAELKSKDIALSYNSMEKCYREEHCKCRYNCYYTYFRRGILYQYEGDFLDRDNINLLNDEVNVNSSNNIESHTQNKHKSIEEKNLVYKLNNMNENSKQIANKYENVKPDKINALTWTVLLIVRMDTVRKPTGCRVSESTANVDMGAIVHIRNKKIL</sequence>
<gene>
    <name evidence="2" type="ORF">OCTVUL_1B011277</name>
</gene>
<evidence type="ECO:0000313" key="2">
    <source>
        <dbReference type="EMBL" id="CAI9719436.1"/>
    </source>
</evidence>
<dbReference type="AlphaFoldDB" id="A0AA36EYX7"/>